<dbReference type="InterPro" id="IPR022742">
    <property type="entry name" value="Hydrolase_4"/>
</dbReference>
<dbReference type="SUPFAM" id="SSF53474">
    <property type="entry name" value="alpha/beta-Hydrolases"/>
    <property type="match status" value="1"/>
</dbReference>
<comment type="caution">
    <text evidence="2">The sequence shown here is derived from an EMBL/GenBank/DDBJ whole genome shotgun (WGS) entry which is preliminary data.</text>
</comment>
<evidence type="ECO:0000313" key="2">
    <source>
        <dbReference type="EMBL" id="TQR18025.1"/>
    </source>
</evidence>
<dbReference type="Gene3D" id="3.40.50.1820">
    <property type="entry name" value="alpha/beta hydrolase"/>
    <property type="match status" value="1"/>
</dbReference>
<evidence type="ECO:0000259" key="1">
    <source>
        <dbReference type="Pfam" id="PF12146"/>
    </source>
</evidence>
<dbReference type="InterPro" id="IPR051044">
    <property type="entry name" value="MAG_DAG_Lipase"/>
</dbReference>
<dbReference type="AlphaFoldDB" id="A0A544TKR5"/>
<evidence type="ECO:0000313" key="3">
    <source>
        <dbReference type="Proteomes" id="UP000316626"/>
    </source>
</evidence>
<dbReference type="EMBL" id="VDGI01000023">
    <property type="protein sequence ID" value="TQR18025.1"/>
    <property type="molecule type" value="Genomic_DNA"/>
</dbReference>
<feature type="domain" description="Serine aminopeptidase S33" evidence="1">
    <location>
        <begin position="9"/>
        <end position="240"/>
    </location>
</feature>
<dbReference type="RefSeq" id="WP_142643863.1">
    <property type="nucleotide sequence ID" value="NZ_VDGI01000023.1"/>
</dbReference>
<protein>
    <submittedName>
        <fullName evidence="2">Alpha/beta hydrolase</fullName>
    </submittedName>
</protein>
<keyword evidence="3" id="KW-1185">Reference proteome</keyword>
<organism evidence="2 3">
    <name type="scientific">Psychrobacillus vulpis</name>
    <dbReference type="NCBI Taxonomy" id="2325572"/>
    <lineage>
        <taxon>Bacteria</taxon>
        <taxon>Bacillati</taxon>
        <taxon>Bacillota</taxon>
        <taxon>Bacilli</taxon>
        <taxon>Bacillales</taxon>
        <taxon>Bacillaceae</taxon>
        <taxon>Psychrobacillus</taxon>
    </lineage>
</organism>
<gene>
    <name evidence="2" type="ORF">FG384_16790</name>
</gene>
<dbReference type="Proteomes" id="UP000316626">
    <property type="component" value="Unassembled WGS sequence"/>
</dbReference>
<dbReference type="InterPro" id="IPR029058">
    <property type="entry name" value="AB_hydrolase_fold"/>
</dbReference>
<dbReference type="PANTHER" id="PTHR11614">
    <property type="entry name" value="PHOSPHOLIPASE-RELATED"/>
    <property type="match status" value="1"/>
</dbReference>
<proteinExistence type="predicted"/>
<reference evidence="2 3" key="1">
    <citation type="submission" date="2019-06" db="EMBL/GenBank/DDBJ databases">
        <title>Psychrobacillus vulpis sp. nov., a new species isolated from feces of a red fox that inhabits in The Tablas de Daimiel Natural Park, Albacete, Spain.</title>
        <authorList>
            <person name="Rodriguez M."/>
            <person name="Reina J.C."/>
            <person name="Bejar V."/>
            <person name="Llamas I."/>
        </authorList>
    </citation>
    <scope>NUCLEOTIDE SEQUENCE [LARGE SCALE GENOMIC DNA]</scope>
    <source>
        <strain evidence="2 3">Z8</strain>
    </source>
</reference>
<sequence>MWKWEADEKPKAVIVIVHSAYEHHRRYAWLIEKFRSSNCHIVMGDLPGHGDHTSKRDIHNESFDQYKDYITHALQVAVAYNLPIFILGHGLGATLLMKVMNKLQIEYAGVILTSPWLQLKKLPSKWTKALAKLSVQQKIHHDIQLKELTRNYEVYKQFVDDPAYDTLISNHWYKELQLMMKSIMQATESVPNVPVLLMTAERDKITENNVAVGWLKKQELTEFQYKQWKNCFHDLYQEPEREEIFAYSHSFINNVLRSIGYIV</sequence>
<dbReference type="OrthoDB" id="9806902at2"/>
<accession>A0A544TKR5</accession>
<dbReference type="Pfam" id="PF12146">
    <property type="entry name" value="Hydrolase_4"/>
    <property type="match status" value="1"/>
</dbReference>
<dbReference type="GO" id="GO:0016787">
    <property type="term" value="F:hydrolase activity"/>
    <property type="evidence" value="ECO:0007669"/>
    <property type="project" value="UniProtKB-KW"/>
</dbReference>
<name>A0A544TKR5_9BACI</name>
<keyword evidence="2" id="KW-0378">Hydrolase</keyword>